<evidence type="ECO:0000256" key="2">
    <source>
        <dbReference type="ARBA" id="ARBA00023015"/>
    </source>
</evidence>
<evidence type="ECO:0000313" key="8">
    <source>
        <dbReference type="Proteomes" id="UP001630127"/>
    </source>
</evidence>
<dbReference type="EMBL" id="JBJUIK010000007">
    <property type="protein sequence ID" value="KAL3521969.1"/>
    <property type="molecule type" value="Genomic_DNA"/>
</dbReference>
<dbReference type="Proteomes" id="UP001630127">
    <property type="component" value="Unassembled WGS sequence"/>
</dbReference>
<dbReference type="PANTHER" id="PTHR31314">
    <property type="entry name" value="MYB FAMILY TRANSCRIPTION FACTOR PHL7-LIKE"/>
    <property type="match status" value="1"/>
</dbReference>
<keyword evidence="2" id="KW-0805">Transcription regulation</keyword>
<proteinExistence type="predicted"/>
<evidence type="ECO:0000256" key="1">
    <source>
        <dbReference type="ARBA" id="ARBA00004123"/>
    </source>
</evidence>
<evidence type="ECO:0000313" key="7">
    <source>
        <dbReference type="EMBL" id="KAL3521969.1"/>
    </source>
</evidence>
<sequence>MQEEKKEETPSENSGVRSRVRPYIRSKVPRLRWTHDLHHCFVHAVQRLGGQDRATPKAVLQLMNVKGLTISHVKSHLQMYRSMIHEQIIKEAEVVTGNNINDMQGGIQQQQSSNFLSHSAVPFQSHPHYQYQHGIGLGLTNYNSTAFLYQNNNTPNNGAQQFYKELLAPNALWKEMPMAAEIRDQRNILQLGMLPYSTDETIMPSNTNPLFFKDLFSVSTNGQAGRNEKKVQSANVTCSSKKKKIDQEAGGSNSVVSSKVSGSSATTDEINLELTLG</sequence>
<evidence type="ECO:0000259" key="6">
    <source>
        <dbReference type="PROSITE" id="PS51294"/>
    </source>
</evidence>
<evidence type="ECO:0000256" key="3">
    <source>
        <dbReference type="ARBA" id="ARBA00023163"/>
    </source>
</evidence>
<dbReference type="InterPro" id="IPR017930">
    <property type="entry name" value="Myb_dom"/>
</dbReference>
<keyword evidence="8" id="KW-1185">Reference proteome</keyword>
<protein>
    <recommendedName>
        <fullName evidence="6">HTH myb-type domain-containing protein</fullName>
    </recommendedName>
</protein>
<comment type="subcellular location">
    <subcellularLocation>
        <location evidence="1">Nucleus</location>
    </subcellularLocation>
</comment>
<organism evidence="7 8">
    <name type="scientific">Cinchona calisaya</name>
    <dbReference type="NCBI Taxonomy" id="153742"/>
    <lineage>
        <taxon>Eukaryota</taxon>
        <taxon>Viridiplantae</taxon>
        <taxon>Streptophyta</taxon>
        <taxon>Embryophyta</taxon>
        <taxon>Tracheophyta</taxon>
        <taxon>Spermatophyta</taxon>
        <taxon>Magnoliopsida</taxon>
        <taxon>eudicotyledons</taxon>
        <taxon>Gunneridae</taxon>
        <taxon>Pentapetalae</taxon>
        <taxon>asterids</taxon>
        <taxon>lamiids</taxon>
        <taxon>Gentianales</taxon>
        <taxon>Rubiaceae</taxon>
        <taxon>Cinchonoideae</taxon>
        <taxon>Cinchoneae</taxon>
        <taxon>Cinchona</taxon>
    </lineage>
</organism>
<keyword evidence="3" id="KW-0804">Transcription</keyword>
<dbReference type="PANTHER" id="PTHR31314:SF84">
    <property type="entry name" value="HOMEODOMAIN-LIKE SUPERFAMILY PROTEIN-RELATED"/>
    <property type="match status" value="1"/>
</dbReference>
<dbReference type="InterPro" id="IPR001005">
    <property type="entry name" value="SANT/Myb"/>
</dbReference>
<dbReference type="Gene3D" id="1.10.10.60">
    <property type="entry name" value="Homeodomain-like"/>
    <property type="match status" value="1"/>
</dbReference>
<dbReference type="PROSITE" id="PS51294">
    <property type="entry name" value="HTH_MYB"/>
    <property type="match status" value="1"/>
</dbReference>
<dbReference type="InterPro" id="IPR046955">
    <property type="entry name" value="PHR1-like"/>
</dbReference>
<gene>
    <name evidence="7" type="ORF">ACH5RR_014803</name>
</gene>
<dbReference type="Pfam" id="PF00249">
    <property type="entry name" value="Myb_DNA-binding"/>
    <property type="match status" value="1"/>
</dbReference>
<feature type="domain" description="HTH myb-type" evidence="6">
    <location>
        <begin position="25"/>
        <end position="85"/>
    </location>
</feature>
<dbReference type="GO" id="GO:0005634">
    <property type="term" value="C:nucleus"/>
    <property type="evidence" value="ECO:0007669"/>
    <property type="project" value="UniProtKB-SubCell"/>
</dbReference>
<feature type="region of interest" description="Disordered" evidence="5">
    <location>
        <begin position="1"/>
        <end position="21"/>
    </location>
</feature>
<accession>A0ABD2ZRC0</accession>
<dbReference type="InterPro" id="IPR009057">
    <property type="entry name" value="Homeodomain-like_sf"/>
</dbReference>
<evidence type="ECO:0000256" key="5">
    <source>
        <dbReference type="SAM" id="MobiDB-lite"/>
    </source>
</evidence>
<dbReference type="InterPro" id="IPR006447">
    <property type="entry name" value="Myb_dom_plants"/>
</dbReference>
<keyword evidence="4" id="KW-0539">Nucleus</keyword>
<dbReference type="AlphaFoldDB" id="A0ABD2ZRC0"/>
<dbReference type="NCBIfam" id="TIGR01557">
    <property type="entry name" value="myb_SHAQKYF"/>
    <property type="match status" value="1"/>
</dbReference>
<reference evidence="7 8" key="1">
    <citation type="submission" date="2024-11" db="EMBL/GenBank/DDBJ databases">
        <title>A near-complete genome assembly of Cinchona calisaya.</title>
        <authorList>
            <person name="Lian D.C."/>
            <person name="Zhao X.W."/>
            <person name="Wei L."/>
        </authorList>
    </citation>
    <scope>NUCLEOTIDE SEQUENCE [LARGE SCALE GENOMIC DNA]</scope>
    <source>
        <tissue evidence="7">Nenye</tissue>
    </source>
</reference>
<comment type="caution">
    <text evidence="7">The sequence shown here is derived from an EMBL/GenBank/DDBJ whole genome shotgun (WGS) entry which is preliminary data.</text>
</comment>
<dbReference type="SUPFAM" id="SSF46689">
    <property type="entry name" value="Homeodomain-like"/>
    <property type="match status" value="1"/>
</dbReference>
<name>A0ABD2ZRC0_9GENT</name>
<evidence type="ECO:0000256" key="4">
    <source>
        <dbReference type="ARBA" id="ARBA00023242"/>
    </source>
</evidence>
<dbReference type="FunFam" id="1.10.10.60:FF:000002">
    <property type="entry name" value="Myb family transcription factor"/>
    <property type="match status" value="1"/>
</dbReference>